<evidence type="ECO:0000256" key="4">
    <source>
        <dbReference type="SAM" id="MobiDB-lite"/>
    </source>
</evidence>
<evidence type="ECO:0000256" key="3">
    <source>
        <dbReference type="ARBA" id="ARBA00023134"/>
    </source>
</evidence>
<dbReference type="GO" id="GO:0003924">
    <property type="term" value="F:GTPase activity"/>
    <property type="evidence" value="ECO:0007669"/>
    <property type="project" value="InterPro"/>
</dbReference>
<sequence>MLTCFAETYDPTIEDAFRHSVIVDDEMTYLEIVDTAGQEEYATLRDQWIREGEGFILVYSIASRRSYDRIKTFQDSIVRVKRGARPVFMLVGNKSDKTGEREVSKEEALTLSRSWGCPFMETSAKTAHNVERMFSDTIRTLRQARDGDSYNRPKPSATGGGGGGGGGQAERRRRRCIIAIVRFGRAHFHFSPSPANDQLVSYNNTQYSSLFCFVFIQRSSYAVLPVLFLLIAMATSHIRTKVPRPRSTTPPPDRQPRSDPEQVTSGLDLALVNAMQRTHAITAPMHTGTEPPTLDISRTSLDSYRARELA</sequence>
<evidence type="ECO:0000313" key="6">
    <source>
        <dbReference type="Proteomes" id="UP000602905"/>
    </source>
</evidence>
<dbReference type="PROSITE" id="PS51421">
    <property type="entry name" value="RAS"/>
    <property type="match status" value="1"/>
</dbReference>
<dbReference type="SMART" id="SM00173">
    <property type="entry name" value="RAS"/>
    <property type="match status" value="1"/>
</dbReference>
<keyword evidence="2" id="KW-0547">Nucleotide-binding</keyword>
<name>A0A8H7I0W2_9AGAM</name>
<organism evidence="5 6">
    <name type="scientific">Rhizoctonia solani</name>
    <dbReference type="NCBI Taxonomy" id="456999"/>
    <lineage>
        <taxon>Eukaryota</taxon>
        <taxon>Fungi</taxon>
        <taxon>Dikarya</taxon>
        <taxon>Basidiomycota</taxon>
        <taxon>Agaricomycotina</taxon>
        <taxon>Agaricomycetes</taxon>
        <taxon>Cantharellales</taxon>
        <taxon>Ceratobasidiaceae</taxon>
        <taxon>Rhizoctonia</taxon>
    </lineage>
</organism>
<dbReference type="SMART" id="SM00174">
    <property type="entry name" value="RHO"/>
    <property type="match status" value="1"/>
</dbReference>
<feature type="region of interest" description="Disordered" evidence="4">
    <location>
        <begin position="282"/>
        <end position="310"/>
    </location>
</feature>
<dbReference type="Gene3D" id="3.40.50.300">
    <property type="entry name" value="P-loop containing nucleotide triphosphate hydrolases"/>
    <property type="match status" value="1"/>
</dbReference>
<gene>
    <name evidence="5" type="ORF">RHS03_00278</name>
</gene>
<comment type="caution">
    <text evidence="5">The sequence shown here is derived from an EMBL/GenBank/DDBJ whole genome shotgun (WGS) entry which is preliminary data.</text>
</comment>
<feature type="non-terminal residue" evidence="5">
    <location>
        <position position="1"/>
    </location>
</feature>
<dbReference type="GO" id="GO:0005886">
    <property type="term" value="C:plasma membrane"/>
    <property type="evidence" value="ECO:0007669"/>
    <property type="project" value="UniProtKB-SubCell"/>
</dbReference>
<proteinExistence type="predicted"/>
<feature type="compositionally biased region" description="Gly residues" evidence="4">
    <location>
        <begin position="158"/>
        <end position="168"/>
    </location>
</feature>
<evidence type="ECO:0000313" key="5">
    <source>
        <dbReference type="EMBL" id="KAF8714468.1"/>
    </source>
</evidence>
<dbReference type="PRINTS" id="PR00449">
    <property type="entry name" value="RASTRNSFRMNG"/>
</dbReference>
<dbReference type="AlphaFoldDB" id="A0A8H7I0W2"/>
<dbReference type="InterPro" id="IPR020849">
    <property type="entry name" value="Small_GTPase_Ras-type"/>
</dbReference>
<dbReference type="SUPFAM" id="SSF52540">
    <property type="entry name" value="P-loop containing nucleoside triphosphate hydrolases"/>
    <property type="match status" value="1"/>
</dbReference>
<dbReference type="InterPro" id="IPR001806">
    <property type="entry name" value="Small_GTPase"/>
</dbReference>
<dbReference type="InterPro" id="IPR005225">
    <property type="entry name" value="Small_GTP-bd"/>
</dbReference>
<keyword evidence="3" id="KW-0342">GTP-binding</keyword>
<dbReference type="FunFam" id="3.40.50.300:FF:001447">
    <property type="entry name" value="Ras-related protein Rab-1B"/>
    <property type="match status" value="1"/>
</dbReference>
<feature type="region of interest" description="Disordered" evidence="4">
    <location>
        <begin position="144"/>
        <end position="170"/>
    </location>
</feature>
<feature type="region of interest" description="Disordered" evidence="4">
    <location>
        <begin position="241"/>
        <end position="263"/>
    </location>
</feature>
<evidence type="ECO:0000256" key="2">
    <source>
        <dbReference type="ARBA" id="ARBA00022741"/>
    </source>
</evidence>
<dbReference type="Pfam" id="PF00071">
    <property type="entry name" value="Ras"/>
    <property type="match status" value="1"/>
</dbReference>
<dbReference type="InterPro" id="IPR027417">
    <property type="entry name" value="P-loop_NTPase"/>
</dbReference>
<dbReference type="EMBL" id="JACYCD010000009">
    <property type="protein sequence ID" value="KAF8714468.1"/>
    <property type="molecule type" value="Genomic_DNA"/>
</dbReference>
<dbReference type="NCBIfam" id="TIGR00231">
    <property type="entry name" value="small_GTP"/>
    <property type="match status" value="1"/>
</dbReference>
<dbReference type="SMART" id="SM00175">
    <property type="entry name" value="RAB"/>
    <property type="match status" value="1"/>
</dbReference>
<protein>
    <submittedName>
        <fullName evidence="5">Ras protein</fullName>
    </submittedName>
</protein>
<evidence type="ECO:0000256" key="1">
    <source>
        <dbReference type="ARBA" id="ARBA00004342"/>
    </source>
</evidence>
<dbReference type="OrthoDB" id="5976022at2759"/>
<dbReference type="Proteomes" id="UP000602905">
    <property type="component" value="Unassembled WGS sequence"/>
</dbReference>
<reference evidence="5" key="1">
    <citation type="submission" date="2020-09" db="EMBL/GenBank/DDBJ databases">
        <title>Comparative genome analyses of four rice-infecting Rhizoctonia solani isolates reveal extensive enrichment of homogalacturonan modification genes.</title>
        <authorList>
            <person name="Lee D.-Y."/>
            <person name="Jeon J."/>
            <person name="Kim K.-T."/>
            <person name="Cheong K."/>
            <person name="Song H."/>
            <person name="Choi G."/>
            <person name="Ko J."/>
            <person name="Opiyo S.O."/>
            <person name="Zuo S."/>
            <person name="Madhav S."/>
            <person name="Lee Y.-H."/>
            <person name="Wang G.-L."/>
        </authorList>
    </citation>
    <scope>NUCLEOTIDE SEQUENCE</scope>
    <source>
        <strain evidence="5">AG1-IA WGL</strain>
    </source>
</reference>
<comment type="subcellular location">
    <subcellularLocation>
        <location evidence="1">Cell membrane</location>
        <topology evidence="1">Lipid-anchor</topology>
        <orientation evidence="1">Cytoplasmic side</orientation>
    </subcellularLocation>
</comment>
<dbReference type="PROSITE" id="PS51419">
    <property type="entry name" value="RAB"/>
    <property type="match status" value="1"/>
</dbReference>
<accession>A0A8H7I0W2</accession>
<dbReference type="GO" id="GO:0007165">
    <property type="term" value="P:signal transduction"/>
    <property type="evidence" value="ECO:0007669"/>
    <property type="project" value="InterPro"/>
</dbReference>
<dbReference type="PANTHER" id="PTHR24070">
    <property type="entry name" value="RAS, DI-RAS, AND RHEB FAMILY MEMBERS OF SMALL GTPASE SUPERFAMILY"/>
    <property type="match status" value="1"/>
</dbReference>
<dbReference type="GO" id="GO:0005525">
    <property type="term" value="F:GTP binding"/>
    <property type="evidence" value="ECO:0007669"/>
    <property type="project" value="UniProtKB-KW"/>
</dbReference>